<dbReference type="AlphaFoldDB" id="A0A397V4D9"/>
<gene>
    <name evidence="1" type="ORF">C2G38_2143875</name>
</gene>
<comment type="caution">
    <text evidence="1">The sequence shown here is derived from an EMBL/GenBank/DDBJ whole genome shotgun (WGS) entry which is preliminary data.</text>
</comment>
<proteinExistence type="predicted"/>
<reference evidence="1 2" key="1">
    <citation type="submission" date="2018-06" db="EMBL/GenBank/DDBJ databases">
        <title>Comparative genomics reveals the genomic features of Rhizophagus irregularis, R. cerebriforme, R. diaphanum and Gigaspora rosea, and their symbiotic lifestyle signature.</title>
        <authorList>
            <person name="Morin E."/>
            <person name="San Clemente H."/>
            <person name="Chen E.C.H."/>
            <person name="De La Providencia I."/>
            <person name="Hainaut M."/>
            <person name="Kuo A."/>
            <person name="Kohler A."/>
            <person name="Murat C."/>
            <person name="Tang N."/>
            <person name="Roy S."/>
            <person name="Loubradou J."/>
            <person name="Henrissat B."/>
            <person name="Grigoriev I.V."/>
            <person name="Corradi N."/>
            <person name="Roux C."/>
            <person name="Martin F.M."/>
        </authorList>
    </citation>
    <scope>NUCLEOTIDE SEQUENCE [LARGE SCALE GENOMIC DNA]</scope>
    <source>
        <strain evidence="1 2">DAOM 194757</strain>
    </source>
</reference>
<sequence length="275" mass="30995">MEGEDARLKPFFKELYLSANPRSKNEDSRLRVKKQLLLLCYFLFGIRNRLITNVKRDLAMYMDSTGASNTSIDTLADLGFTTTSRTIMRVKNSASEEHATVVDSELDKYADKAMIDSNPPSKKRKGKGQVNYDNILLAAMKMPEAQLCHLPLGFNTSHKPDPFCYCDASNCFFVLLSTNTDAVIALTCGHTYHKSCYINNGSKCLHCLVFLQEGIDEQVQSLLDSLKGLRAPKKRVKKRDNDSLCDDKDNECGPVKYSASELEEALKNFHSLHYL</sequence>
<evidence type="ECO:0000313" key="2">
    <source>
        <dbReference type="Proteomes" id="UP000266673"/>
    </source>
</evidence>
<name>A0A397V4D9_9GLOM</name>
<dbReference type="EMBL" id="QKWP01000793">
    <property type="protein sequence ID" value="RIB14813.1"/>
    <property type="molecule type" value="Genomic_DNA"/>
</dbReference>
<dbReference type="STRING" id="44941.A0A397V4D9"/>
<keyword evidence="2" id="KW-1185">Reference proteome</keyword>
<protein>
    <submittedName>
        <fullName evidence="1">Uncharacterized protein</fullName>
    </submittedName>
</protein>
<organism evidence="1 2">
    <name type="scientific">Gigaspora rosea</name>
    <dbReference type="NCBI Taxonomy" id="44941"/>
    <lineage>
        <taxon>Eukaryota</taxon>
        <taxon>Fungi</taxon>
        <taxon>Fungi incertae sedis</taxon>
        <taxon>Mucoromycota</taxon>
        <taxon>Glomeromycotina</taxon>
        <taxon>Glomeromycetes</taxon>
        <taxon>Diversisporales</taxon>
        <taxon>Gigasporaceae</taxon>
        <taxon>Gigaspora</taxon>
    </lineage>
</organism>
<evidence type="ECO:0000313" key="1">
    <source>
        <dbReference type="EMBL" id="RIB14813.1"/>
    </source>
</evidence>
<accession>A0A397V4D9</accession>
<dbReference type="OrthoDB" id="2436309at2759"/>
<dbReference type="Proteomes" id="UP000266673">
    <property type="component" value="Unassembled WGS sequence"/>
</dbReference>